<feature type="region of interest" description="Disordered" evidence="1">
    <location>
        <begin position="1"/>
        <end position="34"/>
    </location>
</feature>
<reference evidence="3 4" key="1">
    <citation type="submission" date="2018-04" db="EMBL/GenBank/DDBJ databases">
        <authorList>
            <person name="Eckel V.P."/>
            <person name="Vogel R.F."/>
        </authorList>
    </citation>
    <scope>NUCLEOTIDE SEQUENCE [LARGE SCALE GENOMIC DNA]</scope>
    <source>
        <strain evidence="4">TMW 2.1764</strain>
    </source>
</reference>
<organism evidence="3 4">
    <name type="scientific">Bifidobacterium tibiigranuli</name>
    <dbReference type="NCBI Taxonomy" id="2172043"/>
    <lineage>
        <taxon>Bacteria</taxon>
        <taxon>Bacillati</taxon>
        <taxon>Actinomycetota</taxon>
        <taxon>Actinomycetes</taxon>
        <taxon>Bifidobacteriales</taxon>
        <taxon>Bifidobacteriaceae</taxon>
        <taxon>Bifidobacterium</taxon>
    </lineage>
</organism>
<name>A0A5N6S4U7_9BIFI</name>
<accession>A0A5N6S4U7</accession>
<protein>
    <submittedName>
        <fullName evidence="3">Universal stress protein</fullName>
    </submittedName>
</protein>
<comment type="caution">
    <text evidence="3">The sequence shown here is derived from an EMBL/GenBank/DDBJ whole genome shotgun (WGS) entry which is preliminary data.</text>
</comment>
<keyword evidence="4" id="KW-1185">Reference proteome</keyword>
<proteinExistence type="predicted"/>
<dbReference type="InterPro" id="IPR014729">
    <property type="entry name" value="Rossmann-like_a/b/a_fold"/>
</dbReference>
<gene>
    <name evidence="3" type="ORF">DDE84_06310</name>
</gene>
<dbReference type="Proteomes" id="UP000325415">
    <property type="component" value="Unassembled WGS sequence"/>
</dbReference>
<dbReference type="InterPro" id="IPR006016">
    <property type="entry name" value="UspA"/>
</dbReference>
<feature type="domain" description="UspA" evidence="2">
    <location>
        <begin position="49"/>
        <end position="186"/>
    </location>
</feature>
<dbReference type="GeneID" id="78127294"/>
<evidence type="ECO:0000313" key="3">
    <source>
        <dbReference type="EMBL" id="KAE8128003.1"/>
    </source>
</evidence>
<dbReference type="EMBL" id="QDAG01000006">
    <property type="protein sequence ID" value="KAE8128003.1"/>
    <property type="molecule type" value="Genomic_DNA"/>
</dbReference>
<evidence type="ECO:0000256" key="1">
    <source>
        <dbReference type="SAM" id="MobiDB-lite"/>
    </source>
</evidence>
<dbReference type="SUPFAM" id="SSF52402">
    <property type="entry name" value="Adenine nucleotide alpha hydrolases-like"/>
    <property type="match status" value="1"/>
</dbReference>
<dbReference type="Gene3D" id="3.40.50.620">
    <property type="entry name" value="HUPs"/>
    <property type="match status" value="1"/>
</dbReference>
<evidence type="ECO:0000313" key="4">
    <source>
        <dbReference type="Proteomes" id="UP000325415"/>
    </source>
</evidence>
<dbReference type="OrthoDB" id="3213322at2"/>
<sequence length="230" mass="24245">MAEAIGSSRNSAARRPSGAATQQEQPQGERGIGAGALRGATSQRVAIVGIAPDQPDLVMQTALRWAKTGLFDRLIAVYVDPTLIQVDGHWEPLDPDSLDEEQRVQAFELGQRIDRMARNSGFPVTFRRLGGDPMRRLSDEAKRADAKAIIVGTREHGPVAAVEEWLRGSISVRLEHGQSVPVVVIPLGKYDDAASAGGAGADAGADADGAVAGIFAQTGNDGKQQGEGDE</sequence>
<evidence type="ECO:0000259" key="2">
    <source>
        <dbReference type="Pfam" id="PF00582"/>
    </source>
</evidence>
<dbReference type="AlphaFoldDB" id="A0A5N6S4U7"/>
<dbReference type="RefSeq" id="WP_152580864.1">
    <property type="nucleotide sequence ID" value="NZ_QDAG01000006.1"/>
</dbReference>
<dbReference type="Pfam" id="PF00582">
    <property type="entry name" value="Usp"/>
    <property type="match status" value="1"/>
</dbReference>